<evidence type="ECO:0000256" key="4">
    <source>
        <dbReference type="ARBA" id="ARBA00023125"/>
    </source>
</evidence>
<evidence type="ECO:0000256" key="6">
    <source>
        <dbReference type="RuleBase" id="RU003894"/>
    </source>
</evidence>
<feature type="domain" description="H15" evidence="8">
    <location>
        <begin position="20"/>
        <end position="96"/>
    </location>
</feature>
<evidence type="ECO:0000259" key="8">
    <source>
        <dbReference type="PROSITE" id="PS51504"/>
    </source>
</evidence>
<evidence type="ECO:0000313" key="9">
    <source>
        <dbReference type="Proteomes" id="UP000515154"/>
    </source>
</evidence>
<dbReference type="PANTHER" id="PTHR11467">
    <property type="entry name" value="HISTONE H1"/>
    <property type="match status" value="1"/>
</dbReference>
<dbReference type="Pfam" id="PF00538">
    <property type="entry name" value="Linker_histone"/>
    <property type="match status" value="1"/>
</dbReference>
<dbReference type="InterPro" id="IPR005819">
    <property type="entry name" value="H1/H5"/>
</dbReference>
<comment type="similarity">
    <text evidence="6">Belongs to the histone H1/H5 family.</text>
</comment>
<feature type="compositionally biased region" description="Basic residues" evidence="7">
    <location>
        <begin position="167"/>
        <end position="176"/>
    </location>
</feature>
<dbReference type="GO" id="GO:0003690">
    <property type="term" value="F:double-stranded DNA binding"/>
    <property type="evidence" value="ECO:0007669"/>
    <property type="project" value="TreeGrafter"/>
</dbReference>
<dbReference type="InterPro" id="IPR036390">
    <property type="entry name" value="WH_DNA-bd_sf"/>
</dbReference>
<evidence type="ECO:0000256" key="5">
    <source>
        <dbReference type="ARBA" id="ARBA00023242"/>
    </source>
</evidence>
<dbReference type="GO" id="GO:0000786">
    <property type="term" value="C:nucleosome"/>
    <property type="evidence" value="ECO:0007669"/>
    <property type="project" value="InterPro"/>
</dbReference>
<feature type="region of interest" description="Disordered" evidence="7">
    <location>
        <begin position="79"/>
        <end position="188"/>
    </location>
</feature>
<dbReference type="PANTHER" id="PTHR11467:SF36">
    <property type="entry name" value="HISTONE 24-RELATED"/>
    <property type="match status" value="1"/>
</dbReference>
<dbReference type="CDD" id="cd00073">
    <property type="entry name" value="H15"/>
    <property type="match status" value="1"/>
</dbReference>
<name>A0A6P7SRL5_9MOLL</name>
<keyword evidence="5 6" id="KW-0539">Nucleus</keyword>
<dbReference type="GO" id="GO:0006334">
    <property type="term" value="P:nucleosome assembly"/>
    <property type="evidence" value="ECO:0007669"/>
    <property type="project" value="InterPro"/>
</dbReference>
<evidence type="ECO:0000256" key="1">
    <source>
        <dbReference type="ARBA" id="ARBA00004123"/>
    </source>
</evidence>
<dbReference type="FunFam" id="1.10.10.10:FF:000140">
    <property type="entry name" value="Histone H1.0"/>
    <property type="match status" value="1"/>
</dbReference>
<dbReference type="SMART" id="SM00526">
    <property type="entry name" value="H15"/>
    <property type="match status" value="1"/>
</dbReference>
<feature type="compositionally biased region" description="Basic and acidic residues" evidence="7">
    <location>
        <begin position="128"/>
        <end position="145"/>
    </location>
</feature>
<dbReference type="AlphaFoldDB" id="A0A6P7SRL5"/>
<dbReference type="GO" id="GO:0031492">
    <property type="term" value="F:nucleosomal DNA binding"/>
    <property type="evidence" value="ECO:0007669"/>
    <property type="project" value="TreeGrafter"/>
</dbReference>
<keyword evidence="9" id="KW-1185">Reference proteome</keyword>
<dbReference type="RefSeq" id="XP_029640879.1">
    <property type="nucleotide sequence ID" value="XM_029785019.2"/>
</dbReference>
<evidence type="ECO:0000313" key="10">
    <source>
        <dbReference type="RefSeq" id="XP_029640879.1"/>
    </source>
</evidence>
<dbReference type="Gene3D" id="1.10.10.10">
    <property type="entry name" value="Winged helix-like DNA-binding domain superfamily/Winged helix DNA-binding domain"/>
    <property type="match status" value="1"/>
</dbReference>
<dbReference type="InterPro" id="IPR005818">
    <property type="entry name" value="Histone_H1/H5_H15"/>
</dbReference>
<dbReference type="KEGG" id="osn:115215726"/>
<keyword evidence="3 6" id="KW-0158">Chromosome</keyword>
<dbReference type="GO" id="GO:0030527">
    <property type="term" value="F:structural constituent of chromatin"/>
    <property type="evidence" value="ECO:0007669"/>
    <property type="project" value="InterPro"/>
</dbReference>
<dbReference type="Proteomes" id="UP000515154">
    <property type="component" value="Linkage group LG9"/>
</dbReference>
<reference evidence="10" key="1">
    <citation type="submission" date="2025-08" db="UniProtKB">
        <authorList>
            <consortium name="RefSeq"/>
        </authorList>
    </citation>
    <scope>IDENTIFICATION</scope>
</reference>
<proteinExistence type="inferred from homology"/>
<dbReference type="PRINTS" id="PR00624">
    <property type="entry name" value="HISTONEH5"/>
</dbReference>
<dbReference type="PROSITE" id="PS51504">
    <property type="entry name" value="H15"/>
    <property type="match status" value="1"/>
</dbReference>
<sequence length="224" mass="25162">MSKKLLATHNSTIVLNSSVERPTYHVMIKEAISFLNERKGSSRQAISKYIESTYYLSSVDKSVQSRLKMSLVRGVDKGYFHQTSGKGANGSFKLTKEEPKRKAETKPKKEVTAKESKPKNVTTKKIKKSPEKPEVSPVKSKEKPLPKLKIKSVPLKKSGSDVSTPKSIKKMARLKGKLSNSGKTIKPTLLQLTPHKKRDKRLTKILTPKKVVINPRPKKYIGNR</sequence>
<gene>
    <name evidence="10" type="primary">LOC115215726</name>
</gene>
<feature type="compositionally biased region" description="Basic and acidic residues" evidence="7">
    <location>
        <begin position="94"/>
        <end position="118"/>
    </location>
</feature>
<dbReference type="GO" id="GO:0005634">
    <property type="term" value="C:nucleus"/>
    <property type="evidence" value="ECO:0007669"/>
    <property type="project" value="UniProtKB-SubCell"/>
</dbReference>
<protein>
    <submittedName>
        <fullName evidence="10">Histone H1.0-B-like</fullName>
    </submittedName>
</protein>
<evidence type="ECO:0000256" key="7">
    <source>
        <dbReference type="SAM" id="MobiDB-lite"/>
    </source>
</evidence>
<evidence type="ECO:0000256" key="2">
    <source>
        <dbReference type="ARBA" id="ARBA00004286"/>
    </source>
</evidence>
<dbReference type="GO" id="GO:0045910">
    <property type="term" value="P:negative regulation of DNA recombination"/>
    <property type="evidence" value="ECO:0007669"/>
    <property type="project" value="TreeGrafter"/>
</dbReference>
<comment type="subcellular location">
    <subcellularLocation>
        <location evidence="2">Chromosome</location>
    </subcellularLocation>
    <subcellularLocation>
        <location evidence="1 6">Nucleus</location>
    </subcellularLocation>
</comment>
<evidence type="ECO:0000256" key="3">
    <source>
        <dbReference type="ARBA" id="ARBA00022454"/>
    </source>
</evidence>
<keyword evidence="4 6" id="KW-0238">DNA-binding</keyword>
<dbReference type="SUPFAM" id="SSF46785">
    <property type="entry name" value="Winged helix' DNA-binding domain"/>
    <property type="match status" value="1"/>
</dbReference>
<dbReference type="GO" id="GO:0030261">
    <property type="term" value="P:chromosome condensation"/>
    <property type="evidence" value="ECO:0007669"/>
    <property type="project" value="TreeGrafter"/>
</dbReference>
<dbReference type="InterPro" id="IPR036388">
    <property type="entry name" value="WH-like_DNA-bd_sf"/>
</dbReference>
<accession>A0A6P7SRL5</accession>
<organism evidence="9 10">
    <name type="scientific">Octopus sinensis</name>
    <name type="common">East Asian common octopus</name>
    <dbReference type="NCBI Taxonomy" id="2607531"/>
    <lineage>
        <taxon>Eukaryota</taxon>
        <taxon>Metazoa</taxon>
        <taxon>Spiralia</taxon>
        <taxon>Lophotrochozoa</taxon>
        <taxon>Mollusca</taxon>
        <taxon>Cephalopoda</taxon>
        <taxon>Coleoidea</taxon>
        <taxon>Octopodiformes</taxon>
        <taxon>Octopoda</taxon>
        <taxon>Incirrata</taxon>
        <taxon>Octopodidae</taxon>
        <taxon>Octopus</taxon>
    </lineage>
</organism>